<feature type="domain" description="Aminoglycoside phosphotransferase" evidence="1">
    <location>
        <begin position="68"/>
        <end position="273"/>
    </location>
</feature>
<dbReference type="InterPro" id="IPR052077">
    <property type="entry name" value="CcrZ_PhaseVar_Mediator"/>
</dbReference>
<evidence type="ECO:0000313" key="2">
    <source>
        <dbReference type="EMBL" id="RFM27054.1"/>
    </source>
</evidence>
<dbReference type="SUPFAM" id="SSF56112">
    <property type="entry name" value="Protein kinase-like (PK-like)"/>
    <property type="match status" value="1"/>
</dbReference>
<dbReference type="AlphaFoldDB" id="A0A3E1NGT7"/>
<proteinExistence type="predicted"/>
<dbReference type="Proteomes" id="UP000261284">
    <property type="component" value="Unassembled WGS sequence"/>
</dbReference>
<dbReference type="PANTHER" id="PTHR40086:SF1">
    <property type="entry name" value="CELL CYCLE REGULATOR CCRZ"/>
    <property type="match status" value="1"/>
</dbReference>
<dbReference type="InterPro" id="IPR011009">
    <property type="entry name" value="Kinase-like_dom_sf"/>
</dbReference>
<dbReference type="InterPro" id="IPR002575">
    <property type="entry name" value="Aminoglycoside_PTrfase"/>
</dbReference>
<gene>
    <name evidence="2" type="ORF">DXN05_16425</name>
</gene>
<protein>
    <recommendedName>
        <fullName evidence="1">Aminoglycoside phosphotransferase domain-containing protein</fullName>
    </recommendedName>
</protein>
<comment type="caution">
    <text evidence="2">The sequence shown here is derived from an EMBL/GenBank/DDBJ whole genome shotgun (WGS) entry which is preliminary data.</text>
</comment>
<evidence type="ECO:0000313" key="3">
    <source>
        <dbReference type="Proteomes" id="UP000261284"/>
    </source>
</evidence>
<reference evidence="2 3" key="1">
    <citation type="submission" date="2018-08" db="EMBL/GenBank/DDBJ databases">
        <title>Chitinophagaceae sp. K23C18032701, a novel bacterium isolated from forest soil.</title>
        <authorList>
            <person name="Wang C."/>
        </authorList>
    </citation>
    <scope>NUCLEOTIDE SEQUENCE [LARGE SCALE GENOMIC DNA]</scope>
    <source>
        <strain evidence="2 3">K23C18032701</strain>
    </source>
</reference>
<keyword evidence="3" id="KW-1185">Reference proteome</keyword>
<dbReference type="EMBL" id="QTJU01000006">
    <property type="protein sequence ID" value="RFM27054.1"/>
    <property type="molecule type" value="Genomic_DNA"/>
</dbReference>
<accession>A0A3E1NGT7</accession>
<sequence>MKQRKTCCLQLPLKPLNHYLIYSPPWAVIFPDCIMTTTTLSSVIPAAKLAAVETALLKAFHTTGITSISLLHGGLSDAAVYKLEVNGSVYVLKSDVPAQPGVDLYECITLAAKAGVSPQVYYANAGTGICISAFIEPKPLRGSFPSNELLLRALAGTIQRIHAMPLFTKPGDTKGTVQGLIGQCRVSGMFSDAAFEECFGYYNAVLEQYPWEADQVSSHNDLNPNNILCDGAKLWVVDWDAASVNNRYIDLAIVANTFVQNEAQETFFLHAYFGNSPDACQRARFFVTRQTAYLVYALMMFQLAGRANAAIAVEQPYAASNNMEMVRGMLYTGALSLATAEGQMLYGQALFNQALHNMRSPAFAAALAGLRHAV</sequence>
<dbReference type="Pfam" id="PF01636">
    <property type="entry name" value="APH"/>
    <property type="match status" value="1"/>
</dbReference>
<organism evidence="2 3">
    <name type="scientific">Deminuibacter soli</name>
    <dbReference type="NCBI Taxonomy" id="2291815"/>
    <lineage>
        <taxon>Bacteria</taxon>
        <taxon>Pseudomonadati</taxon>
        <taxon>Bacteroidota</taxon>
        <taxon>Chitinophagia</taxon>
        <taxon>Chitinophagales</taxon>
        <taxon>Chitinophagaceae</taxon>
        <taxon>Deminuibacter</taxon>
    </lineage>
</organism>
<dbReference type="Gene3D" id="3.90.1200.10">
    <property type="match status" value="1"/>
</dbReference>
<name>A0A3E1NGT7_9BACT</name>
<dbReference type="PANTHER" id="PTHR40086">
    <property type="entry name" value="PHOSPHOTRANSFERASE YTMP-RELATED"/>
    <property type="match status" value="1"/>
</dbReference>
<evidence type="ECO:0000259" key="1">
    <source>
        <dbReference type="Pfam" id="PF01636"/>
    </source>
</evidence>